<evidence type="ECO:0000313" key="2">
    <source>
        <dbReference type="EMBL" id="ASU00260.1"/>
    </source>
</evidence>
<name>A0A223LCU6_9CAUD</name>
<organism evidence="2 3">
    <name type="scientific">Aeromonas phage AS-zj</name>
    <dbReference type="NCBI Taxonomy" id="2024208"/>
    <lineage>
        <taxon>Viruses</taxon>
        <taxon>Duplodnaviria</taxon>
        <taxon>Heunggongvirae</taxon>
        <taxon>Uroviricota</taxon>
        <taxon>Caudoviricetes</taxon>
        <taxon>Pantevenvirales</taxon>
        <taxon>Straboviridae</taxon>
        <taxon>Emmerichvirinae</taxon>
        <taxon>Ceceduovirus</taxon>
        <taxon>Ceceduovirus aszj</taxon>
    </lineage>
</organism>
<keyword evidence="1" id="KW-0472">Membrane</keyword>
<dbReference type="Proteomes" id="UP000226092">
    <property type="component" value="Segment"/>
</dbReference>
<protein>
    <submittedName>
        <fullName evidence="2">Uncharacterized protein</fullName>
    </submittedName>
</protein>
<proteinExistence type="predicted"/>
<dbReference type="KEGG" id="vg:55604659"/>
<reference evidence="2 3" key="1">
    <citation type="submission" date="2017-07" db="EMBL/GenBank/DDBJ databases">
        <title>In vitro design and evaluation of phage cocktails against multidrug-resistant Aeromonas salmonicida.</title>
        <authorList>
            <person name="Chen L."/>
            <person name="Yuan S."/>
            <person name="Ma Y."/>
        </authorList>
    </citation>
    <scope>NUCLEOTIDE SEQUENCE [LARGE SCALE GENOMIC DNA]</scope>
</reference>
<keyword evidence="3" id="KW-1185">Reference proteome</keyword>
<dbReference type="GeneID" id="55604659"/>
<keyword evidence="1" id="KW-0812">Transmembrane</keyword>
<feature type="transmembrane region" description="Helical" evidence="1">
    <location>
        <begin position="32"/>
        <end position="57"/>
    </location>
</feature>
<evidence type="ECO:0000313" key="3">
    <source>
        <dbReference type="Proteomes" id="UP000226092"/>
    </source>
</evidence>
<keyword evidence="1" id="KW-1133">Transmembrane helix</keyword>
<dbReference type="EMBL" id="MF448340">
    <property type="protein sequence ID" value="ASU00260.1"/>
    <property type="molecule type" value="Genomic_DNA"/>
</dbReference>
<sequence>MNINKSSWHYRLLNSLFDKIPTSLCPYFWKTVWALVMVSGMSTLFIFALSGIGLSILKAFGITSGLVLITSPLIGFVFAVIAIVIIVGFFFLCDHMKSSMRRKKWQRDAKRLEEKANGEYKESLITSFLKAKKEKLCPSLKFVD</sequence>
<feature type="transmembrane region" description="Helical" evidence="1">
    <location>
        <begin position="69"/>
        <end position="93"/>
    </location>
</feature>
<accession>A0A223LCU6</accession>
<dbReference type="RefSeq" id="YP_009834592.1">
    <property type="nucleotide sequence ID" value="NC_048673.1"/>
</dbReference>
<evidence type="ECO:0000256" key="1">
    <source>
        <dbReference type="SAM" id="Phobius"/>
    </source>
</evidence>